<dbReference type="PANTHER" id="PTHR33371:SF16">
    <property type="entry name" value="MCE-FAMILY PROTEIN MCE3F"/>
    <property type="match status" value="1"/>
</dbReference>
<dbReference type="InterPro" id="IPR003399">
    <property type="entry name" value="Mce/MlaD"/>
</dbReference>
<dbReference type="InterPro" id="IPR005693">
    <property type="entry name" value="Mce"/>
</dbReference>
<reference evidence="4" key="1">
    <citation type="journal article" date="2021" name="Nat. Microbiol.">
        <title>Cocultivation of an ultrasmall environmental parasitic bacterium with lytic ability against bacteria associated with wastewater foams.</title>
        <authorList>
            <person name="Batinovic S."/>
            <person name="Rose J.J.A."/>
            <person name="Ratcliffe J."/>
            <person name="Seviour R.J."/>
            <person name="Petrovski S."/>
        </authorList>
    </citation>
    <scope>NUCLEOTIDE SEQUENCE</scope>
    <source>
        <strain evidence="4">CON9</strain>
    </source>
</reference>
<name>A0ABX6IG11_9ACTN</name>
<dbReference type="RefSeq" id="WP_213247129.1">
    <property type="nucleotide sequence ID" value="NZ_CP045806.1"/>
</dbReference>
<keyword evidence="2" id="KW-0472">Membrane</keyword>
<evidence type="ECO:0000259" key="3">
    <source>
        <dbReference type="Pfam" id="PF02470"/>
    </source>
</evidence>
<feature type="domain" description="Mce/MlaD" evidence="3">
    <location>
        <begin position="41"/>
        <end position="114"/>
    </location>
</feature>
<keyword evidence="5" id="KW-1185">Reference proteome</keyword>
<dbReference type="EMBL" id="CP045809">
    <property type="protein sequence ID" value="QHN34243.1"/>
    <property type="molecule type" value="Genomic_DNA"/>
</dbReference>
<dbReference type="Pfam" id="PF02470">
    <property type="entry name" value="MlaD"/>
    <property type="match status" value="1"/>
</dbReference>
<accession>A0ABX6IG11</accession>
<organism evidence="4 5">
    <name type="scientific">Gordonia pseudamarae</name>
    <dbReference type="NCBI Taxonomy" id="2831662"/>
    <lineage>
        <taxon>Bacteria</taxon>
        <taxon>Bacillati</taxon>
        <taxon>Actinomycetota</taxon>
        <taxon>Actinomycetes</taxon>
        <taxon>Mycobacteriales</taxon>
        <taxon>Gordoniaceae</taxon>
        <taxon>Gordonia</taxon>
    </lineage>
</organism>
<keyword evidence="2" id="KW-0812">Transmembrane</keyword>
<dbReference type="InterPro" id="IPR052336">
    <property type="entry name" value="MlaD_Phospholipid_Transporter"/>
</dbReference>
<dbReference type="PANTHER" id="PTHR33371">
    <property type="entry name" value="INTERMEMBRANE PHOSPHOLIPID TRANSPORT SYSTEM BINDING PROTEIN MLAD-RELATED"/>
    <property type="match status" value="1"/>
</dbReference>
<gene>
    <name evidence="4" type="ORF">GII31_04335</name>
</gene>
<evidence type="ECO:0000313" key="4">
    <source>
        <dbReference type="EMBL" id="QHN34243.1"/>
    </source>
</evidence>
<feature type="transmembrane region" description="Helical" evidence="2">
    <location>
        <begin position="12"/>
        <end position="30"/>
    </location>
</feature>
<dbReference type="NCBIfam" id="TIGR00996">
    <property type="entry name" value="Mtu_fam_mce"/>
    <property type="match status" value="1"/>
</dbReference>
<evidence type="ECO:0000256" key="1">
    <source>
        <dbReference type="SAM" id="MobiDB-lite"/>
    </source>
</evidence>
<sequence>MILSRFVKIQLAVFVVLGLLASWLMLFSYMQVQTQVGIGRITVKLEAPRTGGLYQFANVSYRGVDVGRVTNVDLTDAGVAATLSIDGDQRIPRSLRANIRSMSAVGELYVDLVPTTDEGPYLRDGATITADQVDIPEPVAPMLAKLNGLVSSIPKDDLSTLVDELNKGVGGRGYDLQNLINSMSTFADGLDGVGDDTKTLLKNAVPLVDSQVSSIDAIREWTAGLDGTTEQLATNVPQIRDLLSAGPGFADEVEKTLDSVKLTLPVLLANVTSVGQLAVTYNAGLEQILVLLPPTISMIQTVQPNRNGTQWGLGTFRISGVSDPPACTVGFLDPSNWRPPEDTTTIDTPDGLYCKLPQNSPIGMRGIRNFPCQTKPGKRAPTAAMCNSDERYEPLATRQPLIGKYPKDPNLLRQGIVPSSNTGSGQQSADNGVRVASASYNPSDGSYVGSDGKAYRQTDLTGNRPATWQAMMPR</sequence>
<evidence type="ECO:0000313" key="5">
    <source>
        <dbReference type="Proteomes" id="UP001059836"/>
    </source>
</evidence>
<feature type="region of interest" description="Disordered" evidence="1">
    <location>
        <begin position="404"/>
        <end position="474"/>
    </location>
</feature>
<keyword evidence="2" id="KW-1133">Transmembrane helix</keyword>
<proteinExistence type="predicted"/>
<evidence type="ECO:0000256" key="2">
    <source>
        <dbReference type="SAM" id="Phobius"/>
    </source>
</evidence>
<protein>
    <submittedName>
        <fullName evidence="4">MCE family protein</fullName>
    </submittedName>
</protein>
<feature type="compositionally biased region" description="Polar residues" evidence="1">
    <location>
        <begin position="417"/>
        <end position="430"/>
    </location>
</feature>
<dbReference type="Proteomes" id="UP001059836">
    <property type="component" value="Chromosome"/>
</dbReference>